<feature type="non-terminal residue" evidence="2">
    <location>
        <position position="174"/>
    </location>
</feature>
<evidence type="ECO:0000259" key="1">
    <source>
        <dbReference type="Pfam" id="PF00288"/>
    </source>
</evidence>
<dbReference type="InterPro" id="IPR006204">
    <property type="entry name" value="GHMP_kinase_N_dom"/>
</dbReference>
<name>A0A382UYA6_9ZZZZ</name>
<feature type="non-terminal residue" evidence="2">
    <location>
        <position position="1"/>
    </location>
</feature>
<proteinExistence type="predicted"/>
<organism evidence="2">
    <name type="scientific">marine metagenome</name>
    <dbReference type="NCBI Taxonomy" id="408172"/>
    <lineage>
        <taxon>unclassified sequences</taxon>
        <taxon>metagenomes</taxon>
        <taxon>ecological metagenomes</taxon>
    </lineage>
</organism>
<gene>
    <name evidence="2" type="ORF">METZ01_LOCUS391505</name>
</gene>
<dbReference type="InterPro" id="IPR020568">
    <property type="entry name" value="Ribosomal_Su5_D2-typ_SF"/>
</dbReference>
<reference evidence="2" key="1">
    <citation type="submission" date="2018-05" db="EMBL/GenBank/DDBJ databases">
        <authorList>
            <person name="Lanie J.A."/>
            <person name="Ng W.-L."/>
            <person name="Kazmierczak K.M."/>
            <person name="Andrzejewski T.M."/>
            <person name="Davidsen T.M."/>
            <person name="Wayne K.J."/>
            <person name="Tettelin H."/>
            <person name="Glass J.I."/>
            <person name="Rusch D."/>
            <person name="Podicherti R."/>
            <person name="Tsui H.-C.T."/>
            <person name="Winkler M.E."/>
        </authorList>
    </citation>
    <scope>NUCLEOTIDE SEQUENCE</scope>
</reference>
<dbReference type="AlphaFoldDB" id="A0A382UYA6"/>
<sequence>VIGEYAVVYGGNAVLVPVPHLARATVIEDGLNQLTIRTKTTRRTPLLEALASEPLLSAVVETLDCANELQSLSISLDTSEFYSTRQKLGLGSSAALTAALVKALRPRLPRSEQLTLAISAHRQFQAGRGSGADVALAVEAAPISFRTGYPPLPYPLPEDLHMLAIWSGKAASTT</sequence>
<dbReference type="Pfam" id="PF00288">
    <property type="entry name" value="GHMP_kinases_N"/>
    <property type="match status" value="1"/>
</dbReference>
<evidence type="ECO:0000313" key="2">
    <source>
        <dbReference type="EMBL" id="SVD38651.1"/>
    </source>
</evidence>
<dbReference type="InterPro" id="IPR014721">
    <property type="entry name" value="Ribsml_uS5_D2-typ_fold_subgr"/>
</dbReference>
<dbReference type="EMBL" id="UINC01147368">
    <property type="protein sequence ID" value="SVD38651.1"/>
    <property type="molecule type" value="Genomic_DNA"/>
</dbReference>
<dbReference type="Gene3D" id="3.30.230.10">
    <property type="match status" value="1"/>
</dbReference>
<dbReference type="GO" id="GO:0005524">
    <property type="term" value="F:ATP binding"/>
    <property type="evidence" value="ECO:0007669"/>
    <property type="project" value="InterPro"/>
</dbReference>
<protein>
    <recommendedName>
        <fullName evidence="1">GHMP kinase N-terminal domain-containing protein</fullName>
    </recommendedName>
</protein>
<feature type="domain" description="GHMP kinase N-terminal" evidence="1">
    <location>
        <begin position="85"/>
        <end position="138"/>
    </location>
</feature>
<dbReference type="SUPFAM" id="SSF54211">
    <property type="entry name" value="Ribosomal protein S5 domain 2-like"/>
    <property type="match status" value="1"/>
</dbReference>
<accession>A0A382UYA6</accession>